<dbReference type="GO" id="GO:0005604">
    <property type="term" value="C:basement membrane"/>
    <property type="evidence" value="ECO:0007669"/>
    <property type="project" value="UniProtKB-SubCell"/>
</dbReference>
<dbReference type="InterPro" id="IPR036465">
    <property type="entry name" value="vWFA_dom_sf"/>
</dbReference>
<name>A0AAW1ZLV7_CULAL</name>
<keyword evidence="2" id="KW-0964">Secreted</keyword>
<keyword evidence="20" id="KW-1185">Reference proteome</keyword>
<keyword evidence="9" id="KW-0722">Serine protease inhibitor</keyword>
<dbReference type="Pfam" id="PF01391">
    <property type="entry name" value="Collagen"/>
    <property type="match status" value="1"/>
</dbReference>
<keyword evidence="6" id="KW-0677">Repeat</keyword>
<dbReference type="InterPro" id="IPR002035">
    <property type="entry name" value="VWF_A"/>
</dbReference>
<keyword evidence="4" id="KW-0646">Protease inhibitor</keyword>
<evidence type="ECO:0000256" key="6">
    <source>
        <dbReference type="ARBA" id="ARBA00022737"/>
    </source>
</evidence>
<comment type="caution">
    <text evidence="19">The sequence shown here is derived from an EMBL/GenBank/DDBJ whole genome shotgun (WGS) entry which is preliminary data.</text>
</comment>
<feature type="signal peptide" evidence="16">
    <location>
        <begin position="1"/>
        <end position="24"/>
    </location>
</feature>
<dbReference type="Pfam" id="PF00014">
    <property type="entry name" value="Kunitz_BPTI"/>
    <property type="match status" value="1"/>
</dbReference>
<dbReference type="GO" id="GO:0005615">
    <property type="term" value="C:extracellular space"/>
    <property type="evidence" value="ECO:0007669"/>
    <property type="project" value="TreeGrafter"/>
</dbReference>
<dbReference type="PANTHER" id="PTHR24023:SF1112">
    <property type="entry name" value="COL_CUTICLE_N DOMAIN-CONTAINING PROTEIN-RELATED"/>
    <property type="match status" value="1"/>
</dbReference>
<dbReference type="InterPro" id="IPR008160">
    <property type="entry name" value="Collagen"/>
</dbReference>
<dbReference type="PROSITE" id="PS00280">
    <property type="entry name" value="BPTI_KUNITZ_1"/>
    <property type="match status" value="1"/>
</dbReference>
<feature type="compositionally biased region" description="Gly residues" evidence="15">
    <location>
        <begin position="425"/>
        <end position="437"/>
    </location>
</feature>
<dbReference type="PRINTS" id="PR00453">
    <property type="entry name" value="VWFADOMAIN"/>
</dbReference>
<feature type="domain" description="VWFA" evidence="17">
    <location>
        <begin position="50"/>
        <end position="232"/>
    </location>
</feature>
<dbReference type="Proteomes" id="UP001479290">
    <property type="component" value="Unassembled WGS sequence"/>
</dbReference>
<dbReference type="PROSITE" id="PS50234">
    <property type="entry name" value="VWFA"/>
    <property type="match status" value="2"/>
</dbReference>
<evidence type="ECO:0000259" key="18">
    <source>
        <dbReference type="PROSITE" id="PS50279"/>
    </source>
</evidence>
<feature type="chain" id="PRO_5043957363" description="Collagen alpha-1(XXVIII) chain" evidence="16">
    <location>
        <begin position="25"/>
        <end position="1136"/>
    </location>
</feature>
<reference evidence="19 20" key="1">
    <citation type="submission" date="2024-05" db="EMBL/GenBank/DDBJ databases">
        <title>A high-quality chromosomal-level genome assembly of Topmouth culter (Culter alburnus).</title>
        <authorList>
            <person name="Zhao H."/>
        </authorList>
    </citation>
    <scope>NUCLEOTIDE SEQUENCE [LARGE SCALE GENOMIC DNA]</scope>
    <source>
        <strain evidence="19">CATC2023</strain>
        <tissue evidence="19">Muscle</tissue>
    </source>
</reference>
<feature type="domain" description="VWFA" evidence="17">
    <location>
        <begin position="805"/>
        <end position="988"/>
    </location>
</feature>
<dbReference type="InterPro" id="IPR036880">
    <property type="entry name" value="Kunitz_BPTI_sf"/>
</dbReference>
<evidence type="ECO:0000256" key="8">
    <source>
        <dbReference type="ARBA" id="ARBA00022889"/>
    </source>
</evidence>
<comment type="subcellular location">
    <subcellularLocation>
        <location evidence="1">Secreted</location>
        <location evidence="1">Extracellular space</location>
        <location evidence="1">Extracellular matrix</location>
        <location evidence="1">Basement membrane</location>
    </subcellularLocation>
</comment>
<evidence type="ECO:0000256" key="2">
    <source>
        <dbReference type="ARBA" id="ARBA00022525"/>
    </source>
</evidence>
<evidence type="ECO:0000256" key="16">
    <source>
        <dbReference type="SAM" id="SignalP"/>
    </source>
</evidence>
<dbReference type="PANTHER" id="PTHR24023">
    <property type="entry name" value="COLLAGEN ALPHA"/>
    <property type="match status" value="1"/>
</dbReference>
<dbReference type="EMBL" id="JAWDJR010000016">
    <property type="protein sequence ID" value="KAK9961451.1"/>
    <property type="molecule type" value="Genomic_DNA"/>
</dbReference>
<gene>
    <name evidence="19" type="ORF">ABG768_009239</name>
</gene>
<feature type="compositionally biased region" description="Low complexity" evidence="15">
    <location>
        <begin position="575"/>
        <end position="590"/>
    </location>
</feature>
<dbReference type="GO" id="GO:0007155">
    <property type="term" value="P:cell adhesion"/>
    <property type="evidence" value="ECO:0007669"/>
    <property type="project" value="UniProtKB-KW"/>
</dbReference>
<proteinExistence type="inferred from homology"/>
<keyword evidence="11" id="KW-1015">Disulfide bond</keyword>
<evidence type="ECO:0000256" key="15">
    <source>
        <dbReference type="SAM" id="MobiDB-lite"/>
    </source>
</evidence>
<protein>
    <recommendedName>
        <fullName evidence="14">Collagen alpha-1(XXVIII) chain</fullName>
    </recommendedName>
</protein>
<keyword evidence="5 16" id="KW-0732">Signal</keyword>
<evidence type="ECO:0000256" key="1">
    <source>
        <dbReference type="ARBA" id="ARBA00004302"/>
    </source>
</evidence>
<dbReference type="GO" id="GO:0005581">
    <property type="term" value="C:collagen trimer"/>
    <property type="evidence" value="ECO:0007669"/>
    <property type="project" value="UniProtKB-KW"/>
</dbReference>
<feature type="compositionally biased region" description="Low complexity" evidence="15">
    <location>
        <begin position="464"/>
        <end position="476"/>
    </location>
</feature>
<feature type="compositionally biased region" description="Low complexity" evidence="15">
    <location>
        <begin position="603"/>
        <end position="616"/>
    </location>
</feature>
<dbReference type="GO" id="GO:0004867">
    <property type="term" value="F:serine-type endopeptidase inhibitor activity"/>
    <property type="evidence" value="ECO:0007669"/>
    <property type="project" value="UniProtKB-KW"/>
</dbReference>
<organism evidence="19 20">
    <name type="scientific">Culter alburnus</name>
    <name type="common">Topmouth culter</name>
    <dbReference type="NCBI Taxonomy" id="194366"/>
    <lineage>
        <taxon>Eukaryota</taxon>
        <taxon>Metazoa</taxon>
        <taxon>Chordata</taxon>
        <taxon>Craniata</taxon>
        <taxon>Vertebrata</taxon>
        <taxon>Euteleostomi</taxon>
        <taxon>Actinopterygii</taxon>
        <taxon>Neopterygii</taxon>
        <taxon>Teleostei</taxon>
        <taxon>Ostariophysi</taxon>
        <taxon>Cypriniformes</taxon>
        <taxon>Xenocyprididae</taxon>
        <taxon>Xenocypridinae</taxon>
        <taxon>Culter</taxon>
    </lineage>
</organism>
<feature type="compositionally biased region" description="Low complexity" evidence="15">
    <location>
        <begin position="443"/>
        <end position="453"/>
    </location>
</feature>
<evidence type="ECO:0000256" key="3">
    <source>
        <dbReference type="ARBA" id="ARBA00022530"/>
    </source>
</evidence>
<dbReference type="AlphaFoldDB" id="A0AAW1ZLV7"/>
<dbReference type="Gene3D" id="4.10.410.10">
    <property type="entry name" value="Pancreatic trypsin inhibitor Kunitz domain"/>
    <property type="match status" value="1"/>
</dbReference>
<feature type="region of interest" description="Disordered" evidence="15">
    <location>
        <begin position="251"/>
        <end position="779"/>
    </location>
</feature>
<evidence type="ECO:0000256" key="9">
    <source>
        <dbReference type="ARBA" id="ARBA00022900"/>
    </source>
</evidence>
<evidence type="ECO:0000256" key="4">
    <source>
        <dbReference type="ARBA" id="ARBA00022690"/>
    </source>
</evidence>
<evidence type="ECO:0000313" key="20">
    <source>
        <dbReference type="Proteomes" id="UP001479290"/>
    </source>
</evidence>
<dbReference type="PRINTS" id="PR00759">
    <property type="entry name" value="BASICPTASE"/>
</dbReference>
<keyword evidence="10" id="KW-0176">Collagen</keyword>
<dbReference type="CDD" id="cd22628">
    <property type="entry name" value="Kunitz_collagen_alpha1_XXVIII"/>
    <property type="match status" value="1"/>
</dbReference>
<evidence type="ECO:0000256" key="5">
    <source>
        <dbReference type="ARBA" id="ARBA00022729"/>
    </source>
</evidence>
<evidence type="ECO:0000256" key="13">
    <source>
        <dbReference type="ARBA" id="ARBA00061466"/>
    </source>
</evidence>
<feature type="compositionally biased region" description="Basic and acidic residues" evidence="15">
    <location>
        <begin position="554"/>
        <end position="565"/>
    </location>
</feature>
<keyword evidence="7" id="KW-0084">Basement membrane</keyword>
<evidence type="ECO:0000259" key="17">
    <source>
        <dbReference type="PROSITE" id="PS50234"/>
    </source>
</evidence>
<dbReference type="FunFam" id="3.40.50.410:FF:000003">
    <property type="entry name" value="Collagen type VI alpha 3 chain"/>
    <property type="match status" value="1"/>
</dbReference>
<evidence type="ECO:0000256" key="10">
    <source>
        <dbReference type="ARBA" id="ARBA00023119"/>
    </source>
</evidence>
<dbReference type="SMART" id="SM00131">
    <property type="entry name" value="KU"/>
    <property type="match status" value="1"/>
</dbReference>
<comment type="function">
    <text evidence="12">May act as a cell-binding protein.</text>
</comment>
<accession>A0AAW1ZLV7</accession>
<dbReference type="CDD" id="cd01450">
    <property type="entry name" value="vWFA_subfamily_ECM"/>
    <property type="match status" value="1"/>
</dbReference>
<dbReference type="Gene3D" id="3.40.50.410">
    <property type="entry name" value="von Willebrand factor, type A domain"/>
    <property type="match status" value="2"/>
</dbReference>
<dbReference type="FunFam" id="3.40.50.410:FF:000051">
    <property type="entry name" value="Collagen type XXVIII alpha 1 chain"/>
    <property type="match status" value="1"/>
</dbReference>
<dbReference type="GO" id="GO:0030198">
    <property type="term" value="P:extracellular matrix organization"/>
    <property type="evidence" value="ECO:0007669"/>
    <property type="project" value="TreeGrafter"/>
</dbReference>
<dbReference type="PROSITE" id="PS50279">
    <property type="entry name" value="BPTI_KUNITZ_2"/>
    <property type="match status" value="1"/>
</dbReference>
<feature type="compositionally biased region" description="Gly residues" evidence="15">
    <location>
        <begin position="287"/>
        <end position="296"/>
    </location>
</feature>
<evidence type="ECO:0000256" key="7">
    <source>
        <dbReference type="ARBA" id="ARBA00022869"/>
    </source>
</evidence>
<evidence type="ECO:0000256" key="11">
    <source>
        <dbReference type="ARBA" id="ARBA00023157"/>
    </source>
</evidence>
<dbReference type="InterPro" id="IPR050149">
    <property type="entry name" value="Collagen_superfamily"/>
</dbReference>
<dbReference type="FunFam" id="4.10.410.10:FF:000020">
    <property type="entry name" value="Collagen, type VI, alpha 3"/>
    <property type="match status" value="1"/>
</dbReference>
<dbReference type="SUPFAM" id="SSF53300">
    <property type="entry name" value="vWA-like"/>
    <property type="match status" value="2"/>
</dbReference>
<evidence type="ECO:0000313" key="19">
    <source>
        <dbReference type="EMBL" id="KAK9961451.1"/>
    </source>
</evidence>
<dbReference type="SMART" id="SM00327">
    <property type="entry name" value="VWA"/>
    <property type="match status" value="2"/>
</dbReference>
<dbReference type="SUPFAM" id="SSF57362">
    <property type="entry name" value="BPTI-like"/>
    <property type="match status" value="1"/>
</dbReference>
<comment type="similarity">
    <text evidence="13">Belongs to the VWA-containing collagen family.</text>
</comment>
<sequence>MNESMAKVCFLWLLLWLLLPAVRCQNRRQSGERLNNLSTKLDNELECQLEIAFILDSSESAKSSLFDQEKDFVRSFSRQVVQMQVSDWHLKTRLALIYYSSSVHIDQRFRDWQDLDLFLSRLTDAIYIGHGTYTTYAISNATQLFTSETKEKSVRVALLMTDGSDHPRNPDIMRAVAEAKGHKIKIFTISLSYLAKNSVNSAKLRDVASSPAQQYSHSLTDPKLKERLLQQLEIIAKNECPRPPVCLCEKGEQGPPGAPGKKGDQGYEGSPGQKGSRGETGAPGLPGINGPGGRPGFKGDKGVQGNCGPPGQKGHKGAEGPPGWRGPRGEQGLKGPPGDQGHEGQAGPKGDRGPVGASGPPGDIGIGFPGPKGDKGNPGSPGPLGLVGIGQPGLPGPPGLPGSQGNPGAPGEGLPGPKGDRGYVGPTGGRGPPGYGVKGEKGNAGPPGSSGPLGMPGRGIQGEKGIQGPAGPPGQKGIPGIGLMGTKGERGFPGDPGATGERGIGEPGPKGEPGFQGIPGERGVPGEDGAMGPKGNLGLPGSKGQDGAPGRGLPGEKGDRGDRGSRGQPGPLGPAGPIGAKGNPGNVGLPGVPGPSGRGIPGAKGDPGPVGPAGPAGEPGIGIAGPKGEMGLRGPIGPPGLKGEGYPGLPGPPGLPGLTGEIGPEGTGLPGPKGDRGPPGPSGPAGAPGLGQVGPKGSIGQTGPAGPPGLPGEGIQGPKGDPGYQGKQGPRGSPGEGLPGQKGDRGLPGAQGRKGDRGSPGESGFTGPPGNSGTKGEPGLTKEEIITLIRSICGCGRRCRVKPLELVFVIDSSESVGPENFEVIKDFVNTLIDRVSVGQNVTRIGVVLYSHINLVVTSIQDRLTSDEVKEAVRRMPYIGEGTYTGSGIRKANEIFRFARPGVEKVAVVITDGQTDHRDTVKLADAVIEAHSANITMFAIGVVNQSDPIYDDFKEELKSIASLPTEEHVFSIEDFRTLPEVESKLLQQVCENIDGSIFSTTFSSKPDDLGEFGVFPYYDPKSDDMDIISTVTPYLDRDDLNLLPDFPFMPLDRLNQGTYRTAPTPRPTDPSLLVQNDFTAEKGCLEPLDPGPCREYVVKWYFDPKANSCAQFWFGGCNGNKNRFDSEQTCRKSCVKI</sequence>
<dbReference type="Pfam" id="PF00092">
    <property type="entry name" value="VWA"/>
    <property type="match status" value="2"/>
</dbReference>
<dbReference type="InterPro" id="IPR002223">
    <property type="entry name" value="Kunitz_BPTI"/>
</dbReference>
<dbReference type="GO" id="GO:0030020">
    <property type="term" value="F:extracellular matrix structural constituent conferring tensile strength"/>
    <property type="evidence" value="ECO:0007669"/>
    <property type="project" value="TreeGrafter"/>
</dbReference>
<keyword evidence="8" id="KW-0130">Cell adhesion</keyword>
<evidence type="ECO:0000256" key="12">
    <source>
        <dbReference type="ARBA" id="ARBA00058139"/>
    </source>
</evidence>
<dbReference type="InterPro" id="IPR020901">
    <property type="entry name" value="Prtase_inh_Kunz-CS"/>
</dbReference>
<feature type="domain" description="BPTI/Kunitz inhibitor" evidence="18">
    <location>
        <begin position="1083"/>
        <end position="1133"/>
    </location>
</feature>
<evidence type="ECO:0000256" key="14">
    <source>
        <dbReference type="ARBA" id="ARBA00070674"/>
    </source>
</evidence>
<keyword evidence="3" id="KW-0272">Extracellular matrix</keyword>